<organism evidence="2 3">
    <name type="scientific">Tychonema bourrellyi FEM_GT703</name>
    <dbReference type="NCBI Taxonomy" id="2040638"/>
    <lineage>
        <taxon>Bacteria</taxon>
        <taxon>Bacillati</taxon>
        <taxon>Cyanobacteriota</taxon>
        <taxon>Cyanophyceae</taxon>
        <taxon>Oscillatoriophycideae</taxon>
        <taxon>Oscillatoriales</taxon>
        <taxon>Microcoleaceae</taxon>
        <taxon>Tychonema</taxon>
    </lineage>
</organism>
<gene>
    <name evidence="2" type="ORF">CP500_006960</name>
</gene>
<dbReference type="RefSeq" id="WP_096830104.1">
    <property type="nucleotide sequence ID" value="NZ_NXIB02000030.1"/>
</dbReference>
<feature type="domain" description="Antitoxin SocA-like Panacea" evidence="1">
    <location>
        <begin position="33"/>
        <end position="124"/>
    </location>
</feature>
<dbReference type="OrthoDB" id="9799173at2"/>
<name>A0A2G4F2Y7_9CYAN</name>
<evidence type="ECO:0000259" key="1">
    <source>
        <dbReference type="Pfam" id="PF13274"/>
    </source>
</evidence>
<dbReference type="EMBL" id="NXIB02000030">
    <property type="protein sequence ID" value="PHX56122.1"/>
    <property type="molecule type" value="Genomic_DNA"/>
</dbReference>
<evidence type="ECO:0000313" key="2">
    <source>
        <dbReference type="EMBL" id="PHX56122.1"/>
    </source>
</evidence>
<dbReference type="Pfam" id="PF13274">
    <property type="entry name" value="SocA_Panacea"/>
    <property type="match status" value="1"/>
</dbReference>
<sequence length="158" mass="18940">MTTITTITTASQLADYYIWFANDVGSYLSNHKLQKLLYYAQAWYLAFEDTPLFDEDFEAWVHGPTIPALFYEYKEKFDFKPILKEVKKPEFSEEVQEFLDELSDDYFFRDAYELELMVRREDPWINARGELPRDEPCHAIITKELMKKFYKSRVIEEA</sequence>
<comment type="caution">
    <text evidence="2">The sequence shown here is derived from an EMBL/GenBank/DDBJ whole genome shotgun (WGS) entry which is preliminary data.</text>
</comment>
<reference evidence="2" key="1">
    <citation type="submission" date="2017-10" db="EMBL/GenBank/DDBJ databases">
        <title>Draft genome sequence of the planktic cyanobacteria Tychonema bourrellyi isolated from alpine lentic freshwater.</title>
        <authorList>
            <person name="Tett A."/>
            <person name="Armanini F."/>
            <person name="Asnicar F."/>
            <person name="Boscaini A."/>
            <person name="Pasolli E."/>
            <person name="Zolfo M."/>
            <person name="Donati C."/>
            <person name="Salmaso N."/>
            <person name="Segata N."/>
        </authorList>
    </citation>
    <scope>NUCLEOTIDE SEQUENCE</scope>
    <source>
        <strain evidence="2">FEM_GT703</strain>
    </source>
</reference>
<proteinExistence type="predicted"/>
<protein>
    <submittedName>
        <fullName evidence="2">DUF4065 domain-containing protein</fullName>
    </submittedName>
</protein>
<accession>A0A2G4F2Y7</accession>
<dbReference type="InterPro" id="IPR025272">
    <property type="entry name" value="SocA_Panacea"/>
</dbReference>
<dbReference type="AlphaFoldDB" id="A0A2G4F2Y7"/>
<dbReference type="Proteomes" id="UP000226442">
    <property type="component" value="Unassembled WGS sequence"/>
</dbReference>
<keyword evidence="3" id="KW-1185">Reference proteome</keyword>
<evidence type="ECO:0000313" key="3">
    <source>
        <dbReference type="Proteomes" id="UP000226442"/>
    </source>
</evidence>